<feature type="region of interest" description="Disordered" evidence="4">
    <location>
        <begin position="169"/>
        <end position="220"/>
    </location>
</feature>
<dbReference type="STRING" id="98403.A0A151GD11"/>
<reference evidence="7 8" key="1">
    <citation type="journal article" date="2016" name="Sci. Rep.">
        <title>Insights into Adaptations to a Near-Obligate Nematode Endoparasitic Lifestyle from the Finished Genome of Drechmeria coniospora.</title>
        <authorList>
            <person name="Zhang L."/>
            <person name="Zhou Z."/>
            <person name="Guo Q."/>
            <person name="Fokkens L."/>
            <person name="Miskei M."/>
            <person name="Pocsi I."/>
            <person name="Zhang W."/>
            <person name="Chen M."/>
            <person name="Wang L."/>
            <person name="Sun Y."/>
            <person name="Donzelli B.G."/>
            <person name="Gibson D.M."/>
            <person name="Nelson D.R."/>
            <person name="Luo J.G."/>
            <person name="Rep M."/>
            <person name="Liu H."/>
            <person name="Yang S."/>
            <person name="Wang J."/>
            <person name="Krasnoff S.B."/>
            <person name="Xu Y."/>
            <person name="Molnar I."/>
            <person name="Lin M."/>
        </authorList>
    </citation>
    <scope>NUCLEOTIDE SEQUENCE [LARGE SCALE GENOMIC DNA]</scope>
    <source>
        <strain evidence="7 8">ARSEF 6962</strain>
    </source>
</reference>
<dbReference type="CDD" id="cd00024">
    <property type="entry name" value="CD_CSD"/>
    <property type="match status" value="1"/>
</dbReference>
<accession>A0A151GD11</accession>
<evidence type="ECO:0000256" key="2">
    <source>
        <dbReference type="ARBA" id="ARBA00011353"/>
    </source>
</evidence>
<keyword evidence="3" id="KW-0539">Nucleus</keyword>
<dbReference type="InterPro" id="IPR008251">
    <property type="entry name" value="Chromo_shadow_dom"/>
</dbReference>
<feature type="region of interest" description="Disordered" evidence="4">
    <location>
        <begin position="1"/>
        <end position="105"/>
    </location>
</feature>
<dbReference type="CDD" id="cd18657">
    <property type="entry name" value="CSD_Swi6"/>
    <property type="match status" value="1"/>
</dbReference>
<comment type="subunit">
    <text evidence="2">Component of the NuA4 histone acetyltransferase complex.</text>
</comment>
<evidence type="ECO:0000256" key="5">
    <source>
        <dbReference type="SAM" id="Phobius"/>
    </source>
</evidence>
<feature type="compositionally biased region" description="Low complexity" evidence="4">
    <location>
        <begin position="389"/>
        <end position="398"/>
    </location>
</feature>
<dbReference type="InParanoid" id="A0A151GD11"/>
<feature type="compositionally biased region" description="Low complexity" evidence="4">
    <location>
        <begin position="181"/>
        <end position="192"/>
    </location>
</feature>
<dbReference type="RefSeq" id="XP_040654342.1">
    <property type="nucleotide sequence ID" value="XM_040804238.1"/>
</dbReference>
<dbReference type="Pfam" id="PF00385">
    <property type="entry name" value="Chromo"/>
    <property type="match status" value="1"/>
</dbReference>
<comment type="caution">
    <text evidence="7">The sequence shown here is derived from an EMBL/GenBank/DDBJ whole genome shotgun (WGS) entry which is preliminary data.</text>
</comment>
<feature type="domain" description="Chromo" evidence="6">
    <location>
        <begin position="105"/>
        <end position="167"/>
    </location>
</feature>
<dbReference type="InterPro" id="IPR051219">
    <property type="entry name" value="Heterochromatin_chromo-domain"/>
</dbReference>
<dbReference type="SUPFAM" id="SSF54160">
    <property type="entry name" value="Chromo domain-like"/>
    <property type="match status" value="2"/>
</dbReference>
<dbReference type="Pfam" id="PF01393">
    <property type="entry name" value="Chromo_shadow"/>
    <property type="match status" value="1"/>
</dbReference>
<dbReference type="InterPro" id="IPR023779">
    <property type="entry name" value="Chromodomain_CS"/>
</dbReference>
<dbReference type="InterPro" id="IPR016197">
    <property type="entry name" value="Chromo-like_dom_sf"/>
</dbReference>
<dbReference type="Proteomes" id="UP000076580">
    <property type="component" value="Chromosome 03"/>
</dbReference>
<dbReference type="PROSITE" id="PS50013">
    <property type="entry name" value="CHROMO_2"/>
    <property type="match status" value="1"/>
</dbReference>
<dbReference type="PANTHER" id="PTHR22812">
    <property type="entry name" value="CHROMOBOX PROTEIN"/>
    <property type="match status" value="1"/>
</dbReference>
<comment type="subcellular location">
    <subcellularLocation>
        <location evidence="1">Nucleus</location>
    </subcellularLocation>
</comment>
<evidence type="ECO:0000256" key="3">
    <source>
        <dbReference type="ARBA" id="ARBA00023242"/>
    </source>
</evidence>
<dbReference type="InterPro" id="IPR023780">
    <property type="entry name" value="Chromo_domain"/>
</dbReference>
<dbReference type="Gene3D" id="2.40.50.40">
    <property type="match status" value="2"/>
</dbReference>
<dbReference type="InterPro" id="IPR000953">
    <property type="entry name" value="Chromo/chromo_shadow_dom"/>
</dbReference>
<evidence type="ECO:0000313" key="7">
    <source>
        <dbReference type="EMBL" id="KYK54990.1"/>
    </source>
</evidence>
<evidence type="ECO:0000313" key="8">
    <source>
        <dbReference type="Proteomes" id="UP000076580"/>
    </source>
</evidence>
<gene>
    <name evidence="7" type="ORF">DCS_06951</name>
</gene>
<dbReference type="PROSITE" id="PS00598">
    <property type="entry name" value="CHROMO_1"/>
    <property type="match status" value="1"/>
</dbReference>
<feature type="compositionally biased region" description="Basic and acidic residues" evidence="4">
    <location>
        <begin position="323"/>
        <end position="341"/>
    </location>
</feature>
<feature type="transmembrane region" description="Helical" evidence="5">
    <location>
        <begin position="548"/>
        <end position="568"/>
    </location>
</feature>
<name>A0A151GD11_DRECN</name>
<organism evidence="7 8">
    <name type="scientific">Drechmeria coniospora</name>
    <name type="common">Nematophagous fungus</name>
    <name type="synonym">Meria coniospora</name>
    <dbReference type="NCBI Taxonomy" id="98403"/>
    <lineage>
        <taxon>Eukaryota</taxon>
        <taxon>Fungi</taxon>
        <taxon>Dikarya</taxon>
        <taxon>Ascomycota</taxon>
        <taxon>Pezizomycotina</taxon>
        <taxon>Sordariomycetes</taxon>
        <taxon>Hypocreomycetidae</taxon>
        <taxon>Hypocreales</taxon>
        <taxon>Ophiocordycipitaceae</taxon>
        <taxon>Drechmeria</taxon>
    </lineage>
</organism>
<keyword evidence="5" id="KW-0812">Transmembrane</keyword>
<dbReference type="SMART" id="SM00300">
    <property type="entry name" value="ChSh"/>
    <property type="match status" value="1"/>
</dbReference>
<evidence type="ECO:0000256" key="1">
    <source>
        <dbReference type="ARBA" id="ARBA00004123"/>
    </source>
</evidence>
<dbReference type="GO" id="GO:0000792">
    <property type="term" value="C:heterochromatin"/>
    <property type="evidence" value="ECO:0007669"/>
    <property type="project" value="UniProtKB-ARBA"/>
</dbReference>
<keyword evidence="5" id="KW-1133">Transmembrane helix</keyword>
<proteinExistence type="predicted"/>
<evidence type="ECO:0000259" key="6">
    <source>
        <dbReference type="PROSITE" id="PS50013"/>
    </source>
</evidence>
<evidence type="ECO:0000256" key="4">
    <source>
        <dbReference type="SAM" id="MobiDB-lite"/>
    </source>
</evidence>
<dbReference type="GeneID" id="63719594"/>
<dbReference type="AlphaFoldDB" id="A0A151GD11"/>
<dbReference type="SMART" id="SM00298">
    <property type="entry name" value="CHROMO"/>
    <property type="match status" value="1"/>
</dbReference>
<feature type="region of interest" description="Disordered" evidence="4">
    <location>
        <begin position="323"/>
        <end position="348"/>
    </location>
</feature>
<protein>
    <submittedName>
        <fullName evidence="7">Chromo domain-containing protein 2</fullName>
    </submittedName>
</protein>
<sequence>MFLFNHLRSNIQKQATEMPPALSDDEMSDLGPARARSWSGSDEGAFVSGDEAPARSNGRAKQRAADDDDEEAGEGAEKEDEGDEDDEDDEDEEGDEGEDLGEDEFIVEAVKKHMIDDDGSLKFLVKWEGWEKKSDMTWEPEDNLVESASEVLDNYFDSIGGRDTIFEETETASRRKKRGRMSSGTAAAAATTKRARKDGRHPADSTPPATTAKWSPPAGSWEDEIESIDACEDEGSGKLIVYLIWKNGRKTRHDTACIYKKCPQKMLQFYERHVRIVKDGSEKQRPKSAAAARAVDWEGSMSRPADSILALGCHLPRAQMRLSGREKGRSIRDDGGNEHNGRGCRHHSSSACVQKQAIPCAAGAERGARGWEALRDESGRVRHSGGQNGSSNTTSVGSPATGEGDGDGLPFGAPVPTVGPSIRHSYRRFILDKIPLFIETSSSAIHHLAGLPIRETNLLTLPPWPIDVVIGADGPLIDSRRRLGDLDVPSNIHLQEKLYGPVSRAIRSPTPLLLLLLPSSSFSPPPPPPATPNSHPKAADAMVQRNHVIAIIILVLFVILAGVSFGIWKVVQIARKDFSVESGGTSSTGTSDLVDDD</sequence>
<feature type="compositionally biased region" description="Acidic residues" evidence="4">
    <location>
        <begin position="66"/>
        <end position="105"/>
    </location>
</feature>
<dbReference type="GO" id="GO:0005634">
    <property type="term" value="C:nucleus"/>
    <property type="evidence" value="ECO:0007669"/>
    <property type="project" value="UniProtKB-SubCell"/>
</dbReference>
<keyword evidence="8" id="KW-1185">Reference proteome</keyword>
<dbReference type="GO" id="GO:0006338">
    <property type="term" value="P:chromatin remodeling"/>
    <property type="evidence" value="ECO:0007669"/>
    <property type="project" value="UniProtKB-ARBA"/>
</dbReference>
<keyword evidence="5" id="KW-0472">Membrane</keyword>
<dbReference type="EMBL" id="LAYC01000003">
    <property type="protein sequence ID" value="KYK54990.1"/>
    <property type="molecule type" value="Genomic_DNA"/>
</dbReference>
<feature type="region of interest" description="Disordered" evidence="4">
    <location>
        <begin position="380"/>
        <end position="414"/>
    </location>
</feature>